<organism evidence="1 2">
    <name type="scientific">Caldisphaera lagunensis (strain DSM 15908 / JCM 11604 / ANMR 0165 / IC-154)</name>
    <dbReference type="NCBI Taxonomy" id="1056495"/>
    <lineage>
        <taxon>Archaea</taxon>
        <taxon>Thermoproteota</taxon>
        <taxon>Thermoprotei</taxon>
        <taxon>Acidilobales</taxon>
        <taxon>Caldisphaeraceae</taxon>
        <taxon>Caldisphaera</taxon>
    </lineage>
</organism>
<evidence type="ECO:0008006" key="3">
    <source>
        <dbReference type="Google" id="ProtNLM"/>
    </source>
</evidence>
<dbReference type="InterPro" id="IPR014450">
    <property type="entry name" value="UCP008210"/>
</dbReference>
<dbReference type="STRING" id="1056495.Calag_1144"/>
<evidence type="ECO:0000313" key="2">
    <source>
        <dbReference type="Proteomes" id="UP000010469"/>
    </source>
</evidence>
<dbReference type="eggNOG" id="arCOG04123">
    <property type="taxonomic scope" value="Archaea"/>
</dbReference>
<dbReference type="HOGENOM" id="CLU_142667_0_0_2"/>
<sequence>MSQYRQDLGEFLKNLDRWISMQQAVLDTFKENYPKVRDSDRLDIIVNTRIAFNHMIRTLKAFDDWLQDPFITTNAPKELLLQVWDRTINILQQLILMDIEHTSSMRKMLDELSREGRINPLIARFREIGEERREEGRGTTTISF</sequence>
<protein>
    <recommendedName>
        <fullName evidence="3">DUF2153 domain-containing protein</fullName>
    </recommendedName>
</protein>
<dbReference type="PIRSF" id="PIRSF008210">
    <property type="entry name" value="UCP008210"/>
    <property type="match status" value="1"/>
</dbReference>
<dbReference type="InParanoid" id="L0AAG3"/>
<gene>
    <name evidence="1" type="ordered locus">Calag_1144</name>
</gene>
<reference evidence="2" key="1">
    <citation type="submission" date="2012-03" db="EMBL/GenBank/DDBJ databases">
        <title>Complete genome of Caldisphaera lagunensis DSM 15908.</title>
        <authorList>
            <person name="Lucas S."/>
            <person name="Copeland A."/>
            <person name="Lapidus A."/>
            <person name="Glavina del Rio T."/>
            <person name="Dalin E."/>
            <person name="Tice H."/>
            <person name="Bruce D."/>
            <person name="Goodwin L."/>
            <person name="Pitluck S."/>
            <person name="Peters L."/>
            <person name="Mikhailova N."/>
            <person name="Teshima H."/>
            <person name="Kyrpides N."/>
            <person name="Mavromatis K."/>
            <person name="Ivanova N."/>
            <person name="Brettin T."/>
            <person name="Detter J.C."/>
            <person name="Han C."/>
            <person name="Larimer F."/>
            <person name="Land M."/>
            <person name="Hauser L."/>
            <person name="Markowitz V."/>
            <person name="Cheng J.-F."/>
            <person name="Hugenholtz P."/>
            <person name="Woyke T."/>
            <person name="Wu D."/>
            <person name="Spring S."/>
            <person name="Schroeder M."/>
            <person name="Brambilla E."/>
            <person name="Klenk H.-P."/>
            <person name="Eisen J.A."/>
        </authorList>
    </citation>
    <scope>NUCLEOTIDE SEQUENCE [LARGE SCALE GENOMIC DNA]</scope>
    <source>
        <strain evidence="2">DSM 15908 / JCM 11604 / IC-154</strain>
    </source>
</reference>
<evidence type="ECO:0000313" key="1">
    <source>
        <dbReference type="EMBL" id="AFZ70866.1"/>
    </source>
</evidence>
<dbReference type="EMBL" id="CP003378">
    <property type="protein sequence ID" value="AFZ70866.1"/>
    <property type="molecule type" value="Genomic_DNA"/>
</dbReference>
<proteinExistence type="predicted"/>
<name>L0AAG3_CALLD</name>
<keyword evidence="2" id="KW-1185">Reference proteome</keyword>
<accession>L0AAG3</accession>
<dbReference type="KEGG" id="clg:Calag_1144"/>
<dbReference type="AlphaFoldDB" id="L0AAG3"/>
<dbReference type="GeneID" id="14212404"/>
<dbReference type="RefSeq" id="WP_015232763.1">
    <property type="nucleotide sequence ID" value="NC_019791.1"/>
</dbReference>
<dbReference type="Pfam" id="PF09921">
    <property type="entry name" value="DUF2153"/>
    <property type="match status" value="1"/>
</dbReference>
<dbReference type="Proteomes" id="UP000010469">
    <property type="component" value="Chromosome"/>
</dbReference>